<gene>
    <name evidence="2" type="ORF">PAXRUDRAFT_19732</name>
    <name evidence="1" type="ORF">PAXRUDRAFT_19811</name>
</gene>
<proteinExistence type="predicted"/>
<accession>A0A0D0CGW3</accession>
<dbReference type="HOGENOM" id="CLU_2794685_0_0_1"/>
<name>A0A0D0CGW3_9AGAM</name>
<reference evidence="3" key="2">
    <citation type="submission" date="2015-01" db="EMBL/GenBank/DDBJ databases">
        <title>Evolutionary Origins and Diversification of the Mycorrhizal Mutualists.</title>
        <authorList>
            <consortium name="DOE Joint Genome Institute"/>
            <consortium name="Mycorrhizal Genomics Consortium"/>
            <person name="Kohler A."/>
            <person name="Kuo A."/>
            <person name="Nagy L.G."/>
            <person name="Floudas D."/>
            <person name="Copeland A."/>
            <person name="Barry K.W."/>
            <person name="Cichocki N."/>
            <person name="Veneault-Fourrey C."/>
            <person name="LaButti K."/>
            <person name="Lindquist E.A."/>
            <person name="Lipzen A."/>
            <person name="Lundell T."/>
            <person name="Morin E."/>
            <person name="Murat C."/>
            <person name="Riley R."/>
            <person name="Ohm R."/>
            <person name="Sun H."/>
            <person name="Tunlid A."/>
            <person name="Henrissat B."/>
            <person name="Grigoriev I.V."/>
            <person name="Hibbett D.S."/>
            <person name="Martin F."/>
        </authorList>
    </citation>
    <scope>NUCLEOTIDE SEQUENCE [LARGE SCALE GENOMIC DNA]</scope>
    <source>
        <strain evidence="2 3">Ve08.2h10</strain>
    </source>
</reference>
<keyword evidence="3" id="KW-1185">Reference proteome</keyword>
<sequence length="68" mass="7233">MSNITKITNIETATAIRKFNPSLPDNRILGDSLDIVAAVCTLAIKIQCSATSSGKLQTECWGAHISSI</sequence>
<reference evidence="1 3" key="1">
    <citation type="submission" date="2014-04" db="EMBL/GenBank/DDBJ databases">
        <authorList>
            <consortium name="DOE Joint Genome Institute"/>
            <person name="Kuo A."/>
            <person name="Kohler A."/>
            <person name="Jargeat P."/>
            <person name="Nagy L.G."/>
            <person name="Floudas D."/>
            <person name="Copeland A."/>
            <person name="Barry K.W."/>
            <person name="Cichocki N."/>
            <person name="Veneault-Fourrey C."/>
            <person name="LaButti K."/>
            <person name="Lindquist E.A."/>
            <person name="Lipzen A."/>
            <person name="Lundell T."/>
            <person name="Morin E."/>
            <person name="Murat C."/>
            <person name="Sun H."/>
            <person name="Tunlid A."/>
            <person name="Henrissat B."/>
            <person name="Grigoriev I.V."/>
            <person name="Hibbett D.S."/>
            <person name="Martin F."/>
            <person name="Nordberg H.P."/>
            <person name="Cantor M.N."/>
            <person name="Hua S.X."/>
        </authorList>
    </citation>
    <scope>NUCLEOTIDE SEQUENCE [LARGE SCALE GENOMIC DNA]</scope>
    <source>
        <strain evidence="1 3">Ve08.2h10</strain>
    </source>
</reference>
<dbReference type="EMBL" id="KN828734">
    <property type="protein sequence ID" value="KIK74579.1"/>
    <property type="molecule type" value="Genomic_DNA"/>
</dbReference>
<organism evidence="1 3">
    <name type="scientific">Paxillus rubicundulus Ve08.2h10</name>
    <dbReference type="NCBI Taxonomy" id="930991"/>
    <lineage>
        <taxon>Eukaryota</taxon>
        <taxon>Fungi</taxon>
        <taxon>Dikarya</taxon>
        <taxon>Basidiomycota</taxon>
        <taxon>Agaricomycotina</taxon>
        <taxon>Agaricomycetes</taxon>
        <taxon>Agaricomycetidae</taxon>
        <taxon>Boletales</taxon>
        <taxon>Paxilineae</taxon>
        <taxon>Paxillaceae</taxon>
        <taxon>Paxillus</taxon>
    </lineage>
</organism>
<evidence type="ECO:0000313" key="2">
    <source>
        <dbReference type="EMBL" id="KIK74579.1"/>
    </source>
</evidence>
<dbReference type="EMBL" id="KN828806">
    <property type="protein sequence ID" value="KIK74498.1"/>
    <property type="molecule type" value="Genomic_DNA"/>
</dbReference>
<dbReference type="OrthoDB" id="2749294at2759"/>
<dbReference type="Proteomes" id="UP000054538">
    <property type="component" value="Unassembled WGS sequence"/>
</dbReference>
<reference evidence="1" key="3">
    <citation type="submission" date="2015-02" db="EMBL/GenBank/DDBJ databases">
        <title>Evolutionary Origins and Diversification of the Mycorrhizal Mutualists.</title>
        <authorList>
            <consortium name="DOE Joint Genome Institute"/>
            <consortium name="Mycorrhizal Genomics Consortium"/>
            <person name="Kohler A."/>
            <person name="Kuo A."/>
            <person name="Nagy L.G."/>
            <person name="Floudas D."/>
            <person name="Copeland A."/>
            <person name="Barry K.W."/>
            <person name="Cichocki N."/>
            <person name="Veneault-Fourrey C."/>
            <person name="LaButti K."/>
            <person name="Lindquist E.A."/>
            <person name="Lipzen A."/>
            <person name="Lundell T."/>
            <person name="Morin E."/>
            <person name="Murat C."/>
            <person name="Riley R."/>
            <person name="Ohm R."/>
            <person name="Sun H."/>
            <person name="Tunlid A."/>
            <person name="Henrissat B."/>
            <person name="Grigoriev I.V."/>
            <person name="Hibbett D.S."/>
            <person name="Martin F."/>
        </authorList>
    </citation>
    <scope>NUCLEOTIDE SEQUENCE</scope>
    <source>
        <strain evidence="1 3">Ve08.2h10</strain>
    </source>
</reference>
<dbReference type="AlphaFoldDB" id="A0A0D0CGW3"/>
<protein>
    <submittedName>
        <fullName evidence="2">Unplaced genomic scaffold scaffold_3912, whole genome shotgun sequence</fullName>
    </submittedName>
    <submittedName>
        <fullName evidence="1">Unplaced genomic scaffold scaffold_3984, whole genome shotgun sequence</fullName>
    </submittedName>
</protein>
<evidence type="ECO:0000313" key="3">
    <source>
        <dbReference type="Proteomes" id="UP000054538"/>
    </source>
</evidence>
<evidence type="ECO:0000313" key="1">
    <source>
        <dbReference type="EMBL" id="KIK74498.1"/>
    </source>
</evidence>